<organism evidence="2">
    <name type="scientific">Cladocopium goreaui</name>
    <dbReference type="NCBI Taxonomy" id="2562237"/>
    <lineage>
        <taxon>Eukaryota</taxon>
        <taxon>Sar</taxon>
        <taxon>Alveolata</taxon>
        <taxon>Dinophyceae</taxon>
        <taxon>Suessiales</taxon>
        <taxon>Symbiodiniaceae</taxon>
        <taxon>Cladocopium</taxon>
    </lineage>
</organism>
<sequence>MAWSCVQAEMGQKRLAEEKAIQKEYRRHMAKLRHMSAPTPKANQKKSKPIRNSKKGVEGSGTAVISGISVPGSNESYERLFNPQWGTVRSKQGICAALAYLVTQFLELKRSSKGVLQDGSRLSLRLAVSSLARHHAFDEPEMPKNEEVTLPLLQPEDEDENHVFRGNDSVEFRSAALALLCLLDAALSWRPADPLGWMGQAEDAEGAVLAREKGMCSFSFFAGKLRKALKKASAGCQIAWQRFEVHLDAVRARTLPEPWPWIWVLNEEASMLVRNRTKVPLRVELHRPKSQVGPVSPLVDVPLLKPLLQWLLKEKPILVAEVKPGIEWALRPRAKEGREFKLRLMTKAGVMVCARGLRRGQAFDFEVPIPPAPAQLRVAALTPTTRVGPDVVTVKGRIKATDDAFKALGRKDDDREERGSIASTAAPSTAGTSITRLSFASTASVASTSRAQLEAKLEERRRKVEGLPPVKSDEDKEDKEDDGQVADEDAENPGPSALHPVPEADAGHVPRLLTAVEGFRSCLCPRCLRSMPLRRTRPRASIYSGGVRCDYCKIELMGEADEEEDQQSVGFCHCKSCWFDLCQQCAYKEMREVWWGED</sequence>
<dbReference type="OrthoDB" id="437374at2759"/>
<dbReference type="EMBL" id="CAMXCT020000735">
    <property type="protein sequence ID" value="CAL1136049.1"/>
    <property type="molecule type" value="Genomic_DNA"/>
</dbReference>
<dbReference type="AlphaFoldDB" id="A0A9P1C054"/>
<dbReference type="Proteomes" id="UP001152797">
    <property type="component" value="Unassembled WGS sequence"/>
</dbReference>
<evidence type="ECO:0000313" key="2">
    <source>
        <dbReference type="EMBL" id="CAI3982674.1"/>
    </source>
</evidence>
<feature type="region of interest" description="Disordered" evidence="1">
    <location>
        <begin position="457"/>
        <end position="505"/>
    </location>
</feature>
<reference evidence="2" key="1">
    <citation type="submission" date="2022-10" db="EMBL/GenBank/DDBJ databases">
        <authorList>
            <person name="Chen Y."/>
            <person name="Dougan E. K."/>
            <person name="Chan C."/>
            <person name="Rhodes N."/>
            <person name="Thang M."/>
        </authorList>
    </citation>
    <scope>NUCLEOTIDE SEQUENCE</scope>
</reference>
<evidence type="ECO:0000256" key="1">
    <source>
        <dbReference type="SAM" id="MobiDB-lite"/>
    </source>
</evidence>
<evidence type="ECO:0000313" key="4">
    <source>
        <dbReference type="Proteomes" id="UP001152797"/>
    </source>
</evidence>
<protein>
    <submittedName>
        <fullName evidence="2">Uncharacterized protein</fullName>
    </submittedName>
</protein>
<feature type="compositionally biased region" description="Basic and acidic residues" evidence="1">
    <location>
        <begin position="409"/>
        <end position="419"/>
    </location>
</feature>
<accession>A0A9P1C054</accession>
<proteinExistence type="predicted"/>
<feature type="region of interest" description="Disordered" evidence="1">
    <location>
        <begin position="33"/>
        <end position="64"/>
    </location>
</feature>
<dbReference type="EMBL" id="CAMXCT030000735">
    <property type="protein sequence ID" value="CAL4769986.1"/>
    <property type="molecule type" value="Genomic_DNA"/>
</dbReference>
<name>A0A9P1C054_9DINO</name>
<evidence type="ECO:0000313" key="3">
    <source>
        <dbReference type="EMBL" id="CAL4769986.1"/>
    </source>
</evidence>
<feature type="compositionally biased region" description="Low complexity" evidence="1">
    <location>
        <begin position="420"/>
        <end position="431"/>
    </location>
</feature>
<keyword evidence="4" id="KW-1185">Reference proteome</keyword>
<dbReference type="EMBL" id="CAMXCT010000735">
    <property type="protein sequence ID" value="CAI3982674.1"/>
    <property type="molecule type" value="Genomic_DNA"/>
</dbReference>
<feature type="region of interest" description="Disordered" evidence="1">
    <location>
        <begin position="409"/>
        <end position="431"/>
    </location>
</feature>
<gene>
    <name evidence="2" type="ORF">C1SCF055_LOCUS10343</name>
</gene>
<reference evidence="3 4" key="2">
    <citation type="submission" date="2024-05" db="EMBL/GenBank/DDBJ databases">
        <authorList>
            <person name="Chen Y."/>
            <person name="Shah S."/>
            <person name="Dougan E. K."/>
            <person name="Thang M."/>
            <person name="Chan C."/>
        </authorList>
    </citation>
    <scope>NUCLEOTIDE SEQUENCE [LARGE SCALE GENOMIC DNA]</scope>
</reference>
<feature type="compositionally biased region" description="Acidic residues" evidence="1">
    <location>
        <begin position="475"/>
        <end position="491"/>
    </location>
</feature>
<comment type="caution">
    <text evidence="2">The sequence shown here is derived from an EMBL/GenBank/DDBJ whole genome shotgun (WGS) entry which is preliminary data.</text>
</comment>
<feature type="compositionally biased region" description="Basic residues" evidence="1">
    <location>
        <begin position="43"/>
        <end position="54"/>
    </location>
</feature>